<comment type="catalytic activity">
    <reaction evidence="1 8">
        <text>D-fructose 6-phosphate + L-glutamine = D-glucosamine 6-phosphate + L-glutamate</text>
        <dbReference type="Rhea" id="RHEA:13237"/>
        <dbReference type="ChEBI" id="CHEBI:29985"/>
        <dbReference type="ChEBI" id="CHEBI:58359"/>
        <dbReference type="ChEBI" id="CHEBI:58725"/>
        <dbReference type="ChEBI" id="CHEBI:61527"/>
        <dbReference type="EC" id="2.6.1.16"/>
    </reaction>
</comment>
<comment type="subcellular location">
    <subcellularLocation>
        <location evidence="8">Cytoplasm</location>
    </subcellularLocation>
</comment>
<sequence>MCGIVGYIGNNDSKNVLLHGLEKLEYRGYDSAGIAVLNEEGVHLTKVKGRIAKLKESVDDSVQATMGIGHTRWATHGIPSITNAHPHQSTSGKFTIVHNGVIENYQDLKREYLSDVTFLSETDTEVIVQLIDKFYQEHQDTLTAFRKAMELLKGSYAIGMIDVDDTETLYVSKNKSPLLIGLGDGFNVIASDAMATLKETNQYLEINDKEIVLVTRNHVQIQKLDGTVVEREPYTAQIDASDIEKGTYPHYMLKEIDEQPIVIRNIIKEYQDENNELKLNNDIRNAMKKADRIYIIAAGTSYHAGLVGKELLEKLASIPTEVHVASEFSYNMPLLSEKPLFIFLSQSGETADSRAVLVKIKELGYPALTITNVPGSTLSREADYTLQLYAGPEIAVASTKAYTAQIAVLAILATDTAAVKGKEIEIDLIKELAIVSSAMEVLTDEKEEIERLAAEYLPTTRNAFFIGRSGDYNVSLEGALKLKEISYIQAEGFAGGELKHGTIALIEEGTPVIAVTTHENVNYSIRGNVQEVVARGANVLIVSMKGLEEDTDAFVLPKVHELLTPLVSIVPLQLLAYYAALHRDCDVDKPRNLAKSVTVE</sequence>
<evidence type="ECO:0000256" key="6">
    <source>
        <dbReference type="ARBA" id="ARBA00022737"/>
    </source>
</evidence>
<dbReference type="PANTHER" id="PTHR10937:SF0">
    <property type="entry name" value="GLUTAMINE--FRUCTOSE-6-PHOSPHATE TRANSAMINASE (ISOMERIZING)"/>
    <property type="match status" value="1"/>
</dbReference>
<dbReference type="GO" id="GO:0008483">
    <property type="term" value="F:transaminase activity"/>
    <property type="evidence" value="ECO:0007669"/>
    <property type="project" value="UniProtKB-KW"/>
</dbReference>
<dbReference type="PROSITE" id="PS51464">
    <property type="entry name" value="SIS"/>
    <property type="match status" value="2"/>
</dbReference>
<evidence type="ECO:0000256" key="4">
    <source>
        <dbReference type="ARBA" id="ARBA00022576"/>
    </source>
</evidence>
<evidence type="ECO:0000313" key="11">
    <source>
        <dbReference type="EMBL" id="KPH72619.1"/>
    </source>
</evidence>
<feature type="domain" description="SIS" evidence="10">
    <location>
        <begin position="283"/>
        <end position="422"/>
    </location>
</feature>
<keyword evidence="7" id="KW-0315">Glutamine amidotransferase</keyword>
<evidence type="ECO:0000259" key="9">
    <source>
        <dbReference type="PROSITE" id="PS51278"/>
    </source>
</evidence>
<dbReference type="InterPro" id="IPR035466">
    <property type="entry name" value="GlmS/AgaS_SIS"/>
</dbReference>
<dbReference type="InterPro" id="IPR035490">
    <property type="entry name" value="GlmS/FrlB_SIS"/>
</dbReference>
<dbReference type="PROSITE" id="PS51278">
    <property type="entry name" value="GATASE_TYPE_2"/>
    <property type="match status" value="1"/>
</dbReference>
<dbReference type="SUPFAM" id="SSF53697">
    <property type="entry name" value="SIS domain"/>
    <property type="match status" value="1"/>
</dbReference>
<comment type="caution">
    <text evidence="11">The sequence shown here is derived from an EMBL/GenBank/DDBJ whole genome shotgun (WGS) entry which is preliminary data.</text>
</comment>
<dbReference type="SUPFAM" id="SSF56235">
    <property type="entry name" value="N-terminal nucleophile aminohydrolases (Ntn hydrolases)"/>
    <property type="match status" value="1"/>
</dbReference>
<dbReference type="NCBIfam" id="TIGR01135">
    <property type="entry name" value="glmS"/>
    <property type="match status" value="1"/>
</dbReference>
<feature type="initiator methionine" description="Removed" evidence="8">
    <location>
        <position position="1"/>
    </location>
</feature>
<dbReference type="EMBL" id="LGTK01000053">
    <property type="protein sequence ID" value="KPH72619.1"/>
    <property type="molecule type" value="Genomic_DNA"/>
</dbReference>
<evidence type="ECO:0000256" key="5">
    <source>
        <dbReference type="ARBA" id="ARBA00022679"/>
    </source>
</evidence>
<dbReference type="InterPro" id="IPR017932">
    <property type="entry name" value="GATase_2_dom"/>
</dbReference>
<organism evidence="11 12">
    <name type="scientific">Oceanobacillus caeni</name>
    <dbReference type="NCBI Taxonomy" id="405946"/>
    <lineage>
        <taxon>Bacteria</taxon>
        <taxon>Bacillati</taxon>
        <taxon>Bacillota</taxon>
        <taxon>Bacilli</taxon>
        <taxon>Bacillales</taxon>
        <taxon>Bacillaceae</taxon>
        <taxon>Oceanobacillus</taxon>
    </lineage>
</organism>
<keyword evidence="4 8" id="KW-0032">Aminotransferase</keyword>
<evidence type="ECO:0000256" key="2">
    <source>
        <dbReference type="ARBA" id="ARBA00012916"/>
    </source>
</evidence>
<gene>
    <name evidence="8" type="primary">glmS</name>
    <name evidence="11" type="ORF">AFL42_13190</name>
</gene>
<dbReference type="Gene3D" id="3.40.50.10490">
    <property type="entry name" value="Glucose-6-phosphate isomerase like protein, domain 1"/>
    <property type="match status" value="2"/>
</dbReference>
<evidence type="ECO:0000256" key="7">
    <source>
        <dbReference type="ARBA" id="ARBA00022962"/>
    </source>
</evidence>
<dbReference type="CDD" id="cd05008">
    <property type="entry name" value="SIS_GlmS_GlmD_1"/>
    <property type="match status" value="1"/>
</dbReference>
<dbReference type="Gene3D" id="3.60.20.10">
    <property type="entry name" value="Glutamine Phosphoribosylpyrophosphate, subunit 1, domain 1"/>
    <property type="match status" value="1"/>
</dbReference>
<dbReference type="RefSeq" id="WP_060668895.1">
    <property type="nucleotide sequence ID" value="NZ_JARTGE010000029.1"/>
</dbReference>
<dbReference type="InterPro" id="IPR001347">
    <property type="entry name" value="SIS_dom"/>
</dbReference>
<comment type="function">
    <text evidence="8">Catalyzes the first step in hexosamine metabolism, converting fructose-6P into glucosamine-6P using glutamine as a nitrogen source.</text>
</comment>
<dbReference type="InterPro" id="IPR005855">
    <property type="entry name" value="GFAT"/>
</dbReference>
<dbReference type="InterPro" id="IPR046348">
    <property type="entry name" value="SIS_dom_sf"/>
</dbReference>
<evidence type="ECO:0000256" key="3">
    <source>
        <dbReference type="ARBA" id="ARBA00016090"/>
    </source>
</evidence>
<keyword evidence="8" id="KW-0963">Cytoplasm</keyword>
<evidence type="ECO:0000313" key="12">
    <source>
        <dbReference type="Proteomes" id="UP000037854"/>
    </source>
</evidence>
<dbReference type="HAMAP" id="MF_00164">
    <property type="entry name" value="GlmS"/>
    <property type="match status" value="1"/>
</dbReference>
<comment type="subunit">
    <text evidence="8">Homodimer.</text>
</comment>
<proteinExistence type="inferred from homology"/>
<name>A0ABR5MH33_9BACI</name>
<dbReference type="CDD" id="cd05009">
    <property type="entry name" value="SIS_GlmS_GlmD_2"/>
    <property type="match status" value="1"/>
</dbReference>
<feature type="domain" description="Glutamine amidotransferase type-2" evidence="9">
    <location>
        <begin position="2"/>
        <end position="217"/>
    </location>
</feature>
<dbReference type="InterPro" id="IPR047084">
    <property type="entry name" value="GFAT_N"/>
</dbReference>
<feature type="active site" description="For Fru-6P isomerization activity" evidence="8">
    <location>
        <position position="595"/>
    </location>
</feature>
<feature type="domain" description="SIS" evidence="10">
    <location>
        <begin position="452"/>
        <end position="590"/>
    </location>
</feature>
<dbReference type="Pfam" id="PF01380">
    <property type="entry name" value="SIS"/>
    <property type="match status" value="2"/>
</dbReference>
<dbReference type="PANTHER" id="PTHR10937">
    <property type="entry name" value="GLUCOSAMINE--FRUCTOSE-6-PHOSPHATE AMINOTRANSFERASE, ISOMERIZING"/>
    <property type="match status" value="1"/>
</dbReference>
<feature type="active site" description="Nucleophile; for GATase activity" evidence="8">
    <location>
        <position position="2"/>
    </location>
</feature>
<accession>A0ABR5MH33</accession>
<evidence type="ECO:0000256" key="1">
    <source>
        <dbReference type="ARBA" id="ARBA00001031"/>
    </source>
</evidence>
<evidence type="ECO:0000259" key="10">
    <source>
        <dbReference type="PROSITE" id="PS51464"/>
    </source>
</evidence>
<dbReference type="Proteomes" id="UP000037854">
    <property type="component" value="Unassembled WGS sequence"/>
</dbReference>
<protein>
    <recommendedName>
        <fullName evidence="3 8">Glutamine--fructose-6-phosphate aminotransferase [isomerizing]</fullName>
        <ecNumber evidence="2 8">2.6.1.16</ecNumber>
    </recommendedName>
    <alternativeName>
        <fullName evidence="8">D-fructose-6-phosphate amidotransferase</fullName>
    </alternativeName>
    <alternativeName>
        <fullName evidence="8">GFAT</fullName>
    </alternativeName>
    <alternativeName>
        <fullName evidence="8">Glucosamine-6-phosphate synthase</fullName>
    </alternativeName>
    <alternativeName>
        <fullName evidence="8">Hexosephosphate aminotransferase</fullName>
    </alternativeName>
    <alternativeName>
        <fullName evidence="8">L-glutamine--D-fructose-6-phosphate amidotransferase</fullName>
    </alternativeName>
</protein>
<dbReference type="CDD" id="cd00714">
    <property type="entry name" value="GFAT"/>
    <property type="match status" value="1"/>
</dbReference>
<keyword evidence="12" id="KW-1185">Reference proteome</keyword>
<reference evidence="11 12" key="1">
    <citation type="submission" date="2015-07" db="EMBL/GenBank/DDBJ databases">
        <title>High-quality draft genome sequence of Oceanobacillus caeni HM6, a bacillus isolated from a human feces.</title>
        <authorList>
            <person name="Kumar J."/>
            <person name="Verma M.K."/>
            <person name="Pandey R."/>
            <person name="Bhambi M."/>
            <person name="Chauhan N."/>
        </authorList>
    </citation>
    <scope>NUCLEOTIDE SEQUENCE [LARGE SCALE GENOMIC DNA]</scope>
    <source>
        <strain evidence="11 12">HM6</strain>
    </source>
</reference>
<dbReference type="InterPro" id="IPR029055">
    <property type="entry name" value="Ntn_hydrolases_N"/>
</dbReference>
<evidence type="ECO:0000256" key="8">
    <source>
        <dbReference type="HAMAP-Rule" id="MF_00164"/>
    </source>
</evidence>
<keyword evidence="6" id="KW-0677">Repeat</keyword>
<dbReference type="NCBIfam" id="NF001484">
    <property type="entry name" value="PRK00331.1"/>
    <property type="match status" value="1"/>
</dbReference>
<dbReference type="Pfam" id="PF13522">
    <property type="entry name" value="GATase_6"/>
    <property type="match status" value="1"/>
</dbReference>
<dbReference type="EC" id="2.6.1.16" evidence="2 8"/>
<keyword evidence="5 8" id="KW-0808">Transferase</keyword>